<evidence type="ECO:0000256" key="2">
    <source>
        <dbReference type="ARBA" id="ARBA00022448"/>
    </source>
</evidence>
<dbReference type="PANTHER" id="PTHR30069">
    <property type="entry name" value="TONB-DEPENDENT OUTER MEMBRANE RECEPTOR"/>
    <property type="match status" value="1"/>
</dbReference>
<evidence type="ECO:0000313" key="12">
    <source>
        <dbReference type="Proteomes" id="UP001501410"/>
    </source>
</evidence>
<evidence type="ECO:0000256" key="4">
    <source>
        <dbReference type="ARBA" id="ARBA00022692"/>
    </source>
</evidence>
<comment type="subcellular location">
    <subcellularLocation>
        <location evidence="1">Cell outer membrane</location>
        <topology evidence="1">Multi-pass membrane protein</topology>
    </subcellularLocation>
</comment>
<dbReference type="InterPro" id="IPR012910">
    <property type="entry name" value="Plug_dom"/>
</dbReference>
<dbReference type="InterPro" id="IPR039426">
    <property type="entry name" value="TonB-dep_rcpt-like"/>
</dbReference>
<reference evidence="12" key="1">
    <citation type="journal article" date="2019" name="Int. J. Syst. Evol. Microbiol.">
        <title>The Global Catalogue of Microorganisms (GCM) 10K type strain sequencing project: providing services to taxonomists for standard genome sequencing and annotation.</title>
        <authorList>
            <consortium name="The Broad Institute Genomics Platform"/>
            <consortium name="The Broad Institute Genome Sequencing Center for Infectious Disease"/>
            <person name="Wu L."/>
            <person name="Ma J."/>
        </authorList>
    </citation>
    <scope>NUCLEOTIDE SEQUENCE [LARGE SCALE GENOMIC DNA]</scope>
    <source>
        <strain evidence="12">JCM 31921</strain>
    </source>
</reference>
<evidence type="ECO:0000313" key="11">
    <source>
        <dbReference type="EMBL" id="GAA4453736.1"/>
    </source>
</evidence>
<dbReference type="Pfam" id="PF00593">
    <property type="entry name" value="TonB_dep_Rec_b-barrel"/>
    <property type="match status" value="1"/>
</dbReference>
<evidence type="ECO:0000256" key="7">
    <source>
        <dbReference type="ARBA" id="ARBA00023237"/>
    </source>
</evidence>
<accession>A0ABP8MP66</accession>
<proteinExistence type="inferred from homology"/>
<keyword evidence="5 8" id="KW-0798">TonB box</keyword>
<keyword evidence="3" id="KW-1134">Transmembrane beta strand</keyword>
<dbReference type="Pfam" id="PF07715">
    <property type="entry name" value="Plug"/>
    <property type="match status" value="1"/>
</dbReference>
<dbReference type="Proteomes" id="UP001501410">
    <property type="component" value="Unassembled WGS sequence"/>
</dbReference>
<protein>
    <submittedName>
        <fullName evidence="11">TonB-dependent receptor</fullName>
    </submittedName>
</protein>
<keyword evidence="7" id="KW-0998">Cell outer membrane</keyword>
<keyword evidence="11" id="KW-0675">Receptor</keyword>
<evidence type="ECO:0000259" key="9">
    <source>
        <dbReference type="Pfam" id="PF00593"/>
    </source>
</evidence>
<dbReference type="EMBL" id="BAABEZ010000022">
    <property type="protein sequence ID" value="GAA4453736.1"/>
    <property type="molecule type" value="Genomic_DNA"/>
</dbReference>
<dbReference type="RefSeq" id="WP_344824686.1">
    <property type="nucleotide sequence ID" value="NZ_BAABEZ010000022.1"/>
</dbReference>
<dbReference type="InterPro" id="IPR036942">
    <property type="entry name" value="Beta-barrel_TonB_sf"/>
</dbReference>
<dbReference type="Gene3D" id="2.40.170.20">
    <property type="entry name" value="TonB-dependent receptor, beta-barrel domain"/>
    <property type="match status" value="1"/>
</dbReference>
<evidence type="ECO:0000256" key="3">
    <source>
        <dbReference type="ARBA" id="ARBA00022452"/>
    </source>
</evidence>
<feature type="domain" description="TonB-dependent receptor-like beta-barrel" evidence="9">
    <location>
        <begin position="303"/>
        <end position="726"/>
    </location>
</feature>
<keyword evidence="12" id="KW-1185">Reference proteome</keyword>
<evidence type="ECO:0000256" key="1">
    <source>
        <dbReference type="ARBA" id="ARBA00004571"/>
    </source>
</evidence>
<comment type="similarity">
    <text evidence="8">Belongs to the TonB-dependent receptor family.</text>
</comment>
<gene>
    <name evidence="11" type="ORF">GCM10023092_14580</name>
</gene>
<dbReference type="Gene3D" id="2.170.130.10">
    <property type="entry name" value="TonB-dependent receptor, plug domain"/>
    <property type="match status" value="1"/>
</dbReference>
<feature type="domain" description="TonB-dependent receptor plug" evidence="10">
    <location>
        <begin position="117"/>
        <end position="211"/>
    </location>
</feature>
<comment type="caution">
    <text evidence="11">The sequence shown here is derived from an EMBL/GenBank/DDBJ whole genome shotgun (WGS) entry which is preliminary data.</text>
</comment>
<evidence type="ECO:0000256" key="8">
    <source>
        <dbReference type="RuleBase" id="RU003357"/>
    </source>
</evidence>
<keyword evidence="2" id="KW-0813">Transport</keyword>
<keyword evidence="6 8" id="KW-0472">Membrane</keyword>
<evidence type="ECO:0000256" key="6">
    <source>
        <dbReference type="ARBA" id="ARBA00023136"/>
    </source>
</evidence>
<evidence type="ECO:0000259" key="10">
    <source>
        <dbReference type="Pfam" id="PF07715"/>
    </source>
</evidence>
<dbReference type="SUPFAM" id="SSF56935">
    <property type="entry name" value="Porins"/>
    <property type="match status" value="1"/>
</dbReference>
<dbReference type="InterPro" id="IPR000531">
    <property type="entry name" value="Beta-barrel_TonB"/>
</dbReference>
<organism evidence="11 12">
    <name type="scientific">Rurimicrobium arvi</name>
    <dbReference type="NCBI Taxonomy" id="2049916"/>
    <lineage>
        <taxon>Bacteria</taxon>
        <taxon>Pseudomonadati</taxon>
        <taxon>Bacteroidota</taxon>
        <taxon>Chitinophagia</taxon>
        <taxon>Chitinophagales</taxon>
        <taxon>Chitinophagaceae</taxon>
        <taxon>Rurimicrobium</taxon>
    </lineage>
</organism>
<name>A0ABP8MP66_9BACT</name>
<sequence length="758" mass="85308">MQVSAREHCTFHLSLELKEQHTNTPLDLIEISLVAITDSTRRLQAFTDENGRCTFELLCAGAYRVELHSLAYEDSVLQVNPEKDSSLTIKLAHTHQSLHNVTVIGKKTDELLLPKDQLSADENNAHLGTDISSRLKTLAGVNTLANGANISKPVIHGLHSNRILMLNNGVRQEDQQWGTEHAPNMDPYENTLTVLKGAAGVRYGTDAIGGVILSEPRPIRSGSGWGGDLSMGAYSNNRMGTIAGMLEHRFRKHPEFAFRLQSSARQGGNYQLPGDYWVANSGIRELNYSGSFQYRGAHTVADLYYSHFGNTTGIYRGTHTGSQGDLLAAIASDTPLIYSGFSYKIDRPRQQVSHDLLKLKVSHDTKQGTFSLIYSLQHNFRQEYDVVRIDNGNAQLNLTLNTQHLNLHWEHKDGAGLRGETGVEAQYQHNYFRQGDRVFIPTYYGYATSAYAIERWEKERLSLEAGVRFDYKHFDTYNPQGNTLQNVRYLLDYKNPSATVAARYKISGNLSALLTLSNAWRAPQASELFSAGLHQGGARIELGDKNLKPENAYNSSANLVWQTKGLRVDAEVYAQRINNFIYLSPSGSVLTIRGYYNTFTYMQTDAFLRGADITAHYDAGIHWRFEGKASVLRARDISKNDWLILMPSDRFSGSIRYERSLNDHFRDCFAALNGQYVSKQIHIPANFSDLDNLMPPDAYFLLGAEAGTTCTIRKRSINISLSVSNLLNRNYRDYMDVFRYFLNQQGRNFAVNLRVPFS</sequence>
<dbReference type="InterPro" id="IPR037066">
    <property type="entry name" value="Plug_dom_sf"/>
</dbReference>
<evidence type="ECO:0000256" key="5">
    <source>
        <dbReference type="ARBA" id="ARBA00023077"/>
    </source>
</evidence>
<keyword evidence="4" id="KW-0812">Transmembrane</keyword>
<dbReference type="PANTHER" id="PTHR30069:SF40">
    <property type="entry name" value="TONB-DEPENDENT RECEPTOR NMB0964-RELATED"/>
    <property type="match status" value="1"/>
</dbReference>